<dbReference type="Proteomes" id="UP000504636">
    <property type="component" value="Unplaced"/>
</dbReference>
<evidence type="ECO:0000313" key="1">
    <source>
        <dbReference type="EMBL" id="KAF2801860.1"/>
    </source>
</evidence>
<proteinExistence type="predicted"/>
<evidence type="ECO:0000313" key="3">
    <source>
        <dbReference type="RefSeq" id="XP_033568824.1"/>
    </source>
</evidence>
<organism evidence="1">
    <name type="scientific">Mytilinidion resinicola</name>
    <dbReference type="NCBI Taxonomy" id="574789"/>
    <lineage>
        <taxon>Eukaryota</taxon>
        <taxon>Fungi</taxon>
        <taxon>Dikarya</taxon>
        <taxon>Ascomycota</taxon>
        <taxon>Pezizomycotina</taxon>
        <taxon>Dothideomycetes</taxon>
        <taxon>Pleosporomycetidae</taxon>
        <taxon>Mytilinidiales</taxon>
        <taxon>Mytilinidiaceae</taxon>
        <taxon>Mytilinidion</taxon>
    </lineage>
</organism>
<dbReference type="AlphaFoldDB" id="A0A6A6XZM7"/>
<accession>A0A6A6XZM7</accession>
<gene>
    <name evidence="1 3" type="ORF">BDZ99DRAFT_552576</name>
</gene>
<dbReference type="GeneID" id="54467957"/>
<dbReference type="OrthoDB" id="3798564at2759"/>
<dbReference type="EMBL" id="MU003727">
    <property type="protein sequence ID" value="KAF2801860.1"/>
    <property type="molecule type" value="Genomic_DNA"/>
</dbReference>
<reference evidence="3" key="3">
    <citation type="submission" date="2025-04" db="UniProtKB">
        <authorList>
            <consortium name="RefSeq"/>
        </authorList>
    </citation>
    <scope>IDENTIFICATION</scope>
    <source>
        <strain evidence="3">CBS 304.34</strain>
    </source>
</reference>
<reference evidence="1 3" key="1">
    <citation type="journal article" date="2020" name="Stud. Mycol.">
        <title>101 Dothideomycetes genomes: a test case for predicting lifestyles and emergence of pathogens.</title>
        <authorList>
            <person name="Haridas S."/>
            <person name="Albert R."/>
            <person name="Binder M."/>
            <person name="Bloem J."/>
            <person name="Labutti K."/>
            <person name="Salamov A."/>
            <person name="Andreopoulos B."/>
            <person name="Baker S."/>
            <person name="Barry K."/>
            <person name="Bills G."/>
            <person name="Bluhm B."/>
            <person name="Cannon C."/>
            <person name="Castanera R."/>
            <person name="Culley D."/>
            <person name="Daum C."/>
            <person name="Ezra D."/>
            <person name="Gonzalez J."/>
            <person name="Henrissat B."/>
            <person name="Kuo A."/>
            <person name="Liang C."/>
            <person name="Lipzen A."/>
            <person name="Lutzoni F."/>
            <person name="Magnuson J."/>
            <person name="Mondo S."/>
            <person name="Nolan M."/>
            <person name="Ohm R."/>
            <person name="Pangilinan J."/>
            <person name="Park H.-J."/>
            <person name="Ramirez L."/>
            <person name="Alfaro M."/>
            <person name="Sun H."/>
            <person name="Tritt A."/>
            <person name="Yoshinaga Y."/>
            <person name="Zwiers L.-H."/>
            <person name="Turgeon B."/>
            <person name="Goodwin S."/>
            <person name="Spatafora J."/>
            <person name="Crous P."/>
            <person name="Grigoriev I."/>
        </authorList>
    </citation>
    <scope>NUCLEOTIDE SEQUENCE</scope>
    <source>
        <strain evidence="1 3">CBS 304.34</strain>
    </source>
</reference>
<evidence type="ECO:0000313" key="2">
    <source>
        <dbReference type="Proteomes" id="UP000504636"/>
    </source>
</evidence>
<name>A0A6A6XZM7_9PEZI</name>
<keyword evidence="2" id="KW-1185">Reference proteome</keyword>
<sequence length="158" mass="18038">MYEHDVRHQVFVISKTGDRYHGLAAANYETHLGFSSSSGATALECCLRLLDIFQSPDNRTLLQHELYDASLLSEEDYNEGEWSKWHGYRRNEDWLDDEDRPDEGPSLSKFSFITTCMVLGISAALNRGRVSSRLILTPWNLHIERADNDGCNTIVDIN</sequence>
<protein>
    <submittedName>
        <fullName evidence="1 3">Uncharacterized protein</fullName>
    </submittedName>
</protein>
<dbReference type="RefSeq" id="XP_033568824.1">
    <property type="nucleotide sequence ID" value="XM_033727064.1"/>
</dbReference>
<reference evidence="3" key="2">
    <citation type="submission" date="2020-04" db="EMBL/GenBank/DDBJ databases">
        <authorList>
            <consortium name="NCBI Genome Project"/>
        </authorList>
    </citation>
    <scope>NUCLEOTIDE SEQUENCE</scope>
    <source>
        <strain evidence="3">CBS 304.34</strain>
    </source>
</reference>